<dbReference type="AlphaFoldDB" id="A0A5J4V3D5"/>
<dbReference type="Proteomes" id="UP000324800">
    <property type="component" value="Unassembled WGS sequence"/>
</dbReference>
<sequence>SFCAILSYSAFSEGRYSCLIANADESGVQDFADAHNNMVLAPVNVNRNYP</sequence>
<organism evidence="1 2">
    <name type="scientific">Streblomastix strix</name>
    <dbReference type="NCBI Taxonomy" id="222440"/>
    <lineage>
        <taxon>Eukaryota</taxon>
        <taxon>Metamonada</taxon>
        <taxon>Preaxostyla</taxon>
        <taxon>Oxymonadida</taxon>
        <taxon>Streblomastigidae</taxon>
        <taxon>Streblomastix</taxon>
    </lineage>
</organism>
<proteinExistence type="predicted"/>
<feature type="non-terminal residue" evidence="1">
    <location>
        <position position="1"/>
    </location>
</feature>
<dbReference type="EMBL" id="SNRW01010441">
    <property type="protein sequence ID" value="KAA6376561.1"/>
    <property type="molecule type" value="Genomic_DNA"/>
</dbReference>
<protein>
    <submittedName>
        <fullName evidence="1">Uncharacterized protein</fullName>
    </submittedName>
</protein>
<name>A0A5J4V3D5_9EUKA</name>
<comment type="caution">
    <text evidence="1">The sequence shown here is derived from an EMBL/GenBank/DDBJ whole genome shotgun (WGS) entry which is preliminary data.</text>
</comment>
<dbReference type="OrthoDB" id="5396311at2759"/>
<evidence type="ECO:0000313" key="1">
    <source>
        <dbReference type="EMBL" id="KAA6376561.1"/>
    </source>
</evidence>
<evidence type="ECO:0000313" key="2">
    <source>
        <dbReference type="Proteomes" id="UP000324800"/>
    </source>
</evidence>
<gene>
    <name evidence="1" type="ORF">EZS28_027911</name>
</gene>
<reference evidence="1 2" key="1">
    <citation type="submission" date="2019-03" db="EMBL/GenBank/DDBJ databases">
        <title>Single cell metagenomics reveals metabolic interactions within the superorganism composed of flagellate Streblomastix strix and complex community of Bacteroidetes bacteria on its surface.</title>
        <authorList>
            <person name="Treitli S.C."/>
            <person name="Kolisko M."/>
            <person name="Husnik F."/>
            <person name="Keeling P."/>
            <person name="Hampl V."/>
        </authorList>
    </citation>
    <scope>NUCLEOTIDE SEQUENCE [LARGE SCALE GENOMIC DNA]</scope>
    <source>
        <strain evidence="1">ST1C</strain>
    </source>
</reference>
<accession>A0A5J4V3D5</accession>